<organism evidence="1 2">
    <name type="scientific">Blepharisma stoltei</name>
    <dbReference type="NCBI Taxonomy" id="1481888"/>
    <lineage>
        <taxon>Eukaryota</taxon>
        <taxon>Sar</taxon>
        <taxon>Alveolata</taxon>
        <taxon>Ciliophora</taxon>
        <taxon>Postciliodesmatophora</taxon>
        <taxon>Heterotrichea</taxon>
        <taxon>Heterotrichida</taxon>
        <taxon>Blepharismidae</taxon>
        <taxon>Blepharisma</taxon>
    </lineage>
</organism>
<comment type="caution">
    <text evidence="1">The sequence shown here is derived from an EMBL/GenBank/DDBJ whole genome shotgun (WGS) entry which is preliminary data.</text>
</comment>
<evidence type="ECO:0000313" key="1">
    <source>
        <dbReference type="EMBL" id="CAG9330009.1"/>
    </source>
</evidence>
<dbReference type="AlphaFoldDB" id="A0AAU9K7S6"/>
<name>A0AAU9K7S6_9CILI</name>
<protein>
    <submittedName>
        <fullName evidence="1">Uncharacterized protein</fullName>
    </submittedName>
</protein>
<accession>A0AAU9K7S6</accession>
<keyword evidence="2" id="KW-1185">Reference proteome</keyword>
<gene>
    <name evidence="1" type="ORF">BSTOLATCC_MIC50122</name>
</gene>
<reference evidence="1" key="1">
    <citation type="submission" date="2021-09" db="EMBL/GenBank/DDBJ databases">
        <authorList>
            <consortium name="AG Swart"/>
            <person name="Singh M."/>
            <person name="Singh A."/>
            <person name="Seah K."/>
            <person name="Emmerich C."/>
        </authorList>
    </citation>
    <scope>NUCLEOTIDE SEQUENCE</scope>
    <source>
        <strain evidence="1">ATCC30299</strain>
    </source>
</reference>
<sequence>MLPGIKEDETSSFADFTPKLKLSLRGFESSQLKIKAKEFKARKIRVPTCLLTYRRKKQNLETEEKLREFPSINSTVKKWMERSAKLPLQNNFFLDEIAKQSRESGSRHNASSNIFMFTQPEKRPKSIAVTERAKKSKIHYQLKIFENKASIIKRVIAAL</sequence>
<dbReference type="EMBL" id="CAJZBQ010000050">
    <property type="protein sequence ID" value="CAG9330009.1"/>
    <property type="molecule type" value="Genomic_DNA"/>
</dbReference>
<proteinExistence type="predicted"/>
<dbReference type="Proteomes" id="UP001162131">
    <property type="component" value="Unassembled WGS sequence"/>
</dbReference>
<evidence type="ECO:0000313" key="2">
    <source>
        <dbReference type="Proteomes" id="UP001162131"/>
    </source>
</evidence>